<accession>A0A9N9G404</accession>
<evidence type="ECO:0000256" key="1">
    <source>
        <dbReference type="ARBA" id="ARBA00004141"/>
    </source>
</evidence>
<dbReference type="EMBL" id="CAJVPL010001688">
    <property type="protein sequence ID" value="CAG8583172.1"/>
    <property type="molecule type" value="Genomic_DNA"/>
</dbReference>
<dbReference type="InterPro" id="IPR050598">
    <property type="entry name" value="AminoAcid_Transporter"/>
</dbReference>
<dbReference type="Gene3D" id="1.20.1740.10">
    <property type="entry name" value="Amino acid/polyamine transporter I"/>
    <property type="match status" value="1"/>
</dbReference>
<comment type="subcellular location">
    <subcellularLocation>
        <location evidence="1">Membrane</location>
        <topology evidence="1">Multi-pass membrane protein</topology>
    </subcellularLocation>
</comment>
<feature type="transmembrane region" description="Helical" evidence="6">
    <location>
        <begin position="84"/>
        <end position="102"/>
    </location>
</feature>
<evidence type="ECO:0000313" key="9">
    <source>
        <dbReference type="Proteomes" id="UP000789831"/>
    </source>
</evidence>
<feature type="compositionally biased region" description="Basic and acidic residues" evidence="5">
    <location>
        <begin position="120"/>
        <end position="135"/>
    </location>
</feature>
<feature type="transmembrane region" description="Helical" evidence="6">
    <location>
        <begin position="60"/>
        <end position="78"/>
    </location>
</feature>
<protein>
    <submittedName>
        <fullName evidence="8">13090_t:CDS:1</fullName>
    </submittedName>
</protein>
<gene>
    <name evidence="8" type="ORF">AGERDE_LOCUS8228</name>
</gene>
<keyword evidence="4 6" id="KW-0472">Membrane</keyword>
<dbReference type="PANTHER" id="PTHR11785">
    <property type="entry name" value="AMINO ACID TRANSPORTER"/>
    <property type="match status" value="1"/>
</dbReference>
<keyword evidence="9" id="KW-1185">Reference proteome</keyword>
<keyword evidence="3 6" id="KW-1133">Transmembrane helix</keyword>
<proteinExistence type="predicted"/>
<evidence type="ECO:0000256" key="3">
    <source>
        <dbReference type="ARBA" id="ARBA00022989"/>
    </source>
</evidence>
<name>A0A9N9G404_9GLOM</name>
<dbReference type="PANTHER" id="PTHR11785:SF512">
    <property type="entry name" value="SOBREMESA, ISOFORM B"/>
    <property type="match status" value="1"/>
</dbReference>
<dbReference type="InterPro" id="IPR002293">
    <property type="entry name" value="AA/rel_permease1"/>
</dbReference>
<feature type="signal peptide" evidence="7">
    <location>
        <begin position="1"/>
        <end position="18"/>
    </location>
</feature>
<feature type="non-terminal residue" evidence="8">
    <location>
        <position position="1"/>
    </location>
</feature>
<dbReference type="AlphaFoldDB" id="A0A9N9G404"/>
<evidence type="ECO:0000256" key="2">
    <source>
        <dbReference type="ARBA" id="ARBA00022692"/>
    </source>
</evidence>
<dbReference type="Pfam" id="PF13520">
    <property type="entry name" value="AA_permease_2"/>
    <property type="match status" value="1"/>
</dbReference>
<organism evidence="8 9">
    <name type="scientific">Ambispora gerdemannii</name>
    <dbReference type="NCBI Taxonomy" id="144530"/>
    <lineage>
        <taxon>Eukaryota</taxon>
        <taxon>Fungi</taxon>
        <taxon>Fungi incertae sedis</taxon>
        <taxon>Mucoromycota</taxon>
        <taxon>Glomeromycotina</taxon>
        <taxon>Glomeromycetes</taxon>
        <taxon>Archaeosporales</taxon>
        <taxon>Ambisporaceae</taxon>
        <taxon>Ambispora</taxon>
    </lineage>
</organism>
<reference evidence="8" key="1">
    <citation type="submission" date="2021-06" db="EMBL/GenBank/DDBJ databases">
        <authorList>
            <person name="Kallberg Y."/>
            <person name="Tangrot J."/>
            <person name="Rosling A."/>
        </authorList>
    </citation>
    <scope>NUCLEOTIDE SEQUENCE</scope>
    <source>
        <strain evidence="8">MT106</strain>
    </source>
</reference>
<dbReference type="Proteomes" id="UP000789831">
    <property type="component" value="Unassembled WGS sequence"/>
</dbReference>
<dbReference type="OrthoDB" id="5982228at2759"/>
<keyword evidence="2 6" id="KW-0812">Transmembrane</keyword>
<evidence type="ECO:0000256" key="6">
    <source>
        <dbReference type="SAM" id="Phobius"/>
    </source>
</evidence>
<feature type="transmembrane region" description="Helical" evidence="6">
    <location>
        <begin position="28"/>
        <end position="48"/>
    </location>
</feature>
<sequence>AQMIWCAIIIILAPTTDPFTFLVSLSQYTILIGYGAASVGLLHLRYIEPGLDRPTPVPKPVVYAFLLMIALILIAPFTKESSELPYVISICVIGLAVTAWYWKYYVWMSRGYAHSLSLEPEKQDSEVETESKYEESNVISDTEV</sequence>
<feature type="chain" id="PRO_5040222999" evidence="7">
    <location>
        <begin position="19"/>
        <end position="144"/>
    </location>
</feature>
<evidence type="ECO:0000256" key="4">
    <source>
        <dbReference type="ARBA" id="ARBA00023136"/>
    </source>
</evidence>
<evidence type="ECO:0000256" key="5">
    <source>
        <dbReference type="SAM" id="MobiDB-lite"/>
    </source>
</evidence>
<evidence type="ECO:0000313" key="8">
    <source>
        <dbReference type="EMBL" id="CAG8583172.1"/>
    </source>
</evidence>
<keyword evidence="7" id="KW-0732">Signal</keyword>
<comment type="caution">
    <text evidence="8">The sequence shown here is derived from an EMBL/GenBank/DDBJ whole genome shotgun (WGS) entry which is preliminary data.</text>
</comment>
<dbReference type="GO" id="GO:0015179">
    <property type="term" value="F:L-amino acid transmembrane transporter activity"/>
    <property type="evidence" value="ECO:0007669"/>
    <property type="project" value="TreeGrafter"/>
</dbReference>
<dbReference type="GO" id="GO:0016020">
    <property type="term" value="C:membrane"/>
    <property type="evidence" value="ECO:0007669"/>
    <property type="project" value="UniProtKB-SubCell"/>
</dbReference>
<feature type="region of interest" description="Disordered" evidence="5">
    <location>
        <begin position="120"/>
        <end position="144"/>
    </location>
</feature>
<evidence type="ECO:0000256" key="7">
    <source>
        <dbReference type="SAM" id="SignalP"/>
    </source>
</evidence>